<evidence type="ECO:0000313" key="1">
    <source>
        <dbReference type="EMBL" id="GAQ84426.1"/>
    </source>
</evidence>
<proteinExistence type="predicted"/>
<dbReference type="InterPro" id="IPR025048">
    <property type="entry name" value="DUF3987"/>
</dbReference>
<gene>
    <name evidence="1" type="ORF">KFL_001880190</name>
</gene>
<evidence type="ECO:0000313" key="2">
    <source>
        <dbReference type="Proteomes" id="UP000054558"/>
    </source>
</evidence>
<reference evidence="1 2" key="1">
    <citation type="journal article" date="2014" name="Nat. Commun.">
        <title>Klebsormidium flaccidum genome reveals primary factors for plant terrestrial adaptation.</title>
        <authorList>
            <person name="Hori K."/>
            <person name="Maruyama F."/>
            <person name="Fujisawa T."/>
            <person name="Togashi T."/>
            <person name="Yamamoto N."/>
            <person name="Seo M."/>
            <person name="Sato S."/>
            <person name="Yamada T."/>
            <person name="Mori H."/>
            <person name="Tajima N."/>
            <person name="Moriyama T."/>
            <person name="Ikeuchi M."/>
            <person name="Watanabe M."/>
            <person name="Wada H."/>
            <person name="Kobayashi K."/>
            <person name="Saito M."/>
            <person name="Masuda T."/>
            <person name="Sasaki-Sekimoto Y."/>
            <person name="Mashiguchi K."/>
            <person name="Awai K."/>
            <person name="Shimojima M."/>
            <person name="Masuda S."/>
            <person name="Iwai M."/>
            <person name="Nobusawa T."/>
            <person name="Narise T."/>
            <person name="Kondo S."/>
            <person name="Saito H."/>
            <person name="Sato R."/>
            <person name="Murakawa M."/>
            <person name="Ihara Y."/>
            <person name="Oshima-Yamada Y."/>
            <person name="Ohtaka K."/>
            <person name="Satoh M."/>
            <person name="Sonobe K."/>
            <person name="Ishii M."/>
            <person name="Ohtani R."/>
            <person name="Kanamori-Sato M."/>
            <person name="Honoki R."/>
            <person name="Miyazaki D."/>
            <person name="Mochizuki H."/>
            <person name="Umetsu J."/>
            <person name="Higashi K."/>
            <person name="Shibata D."/>
            <person name="Kamiya Y."/>
            <person name="Sato N."/>
            <person name="Nakamura Y."/>
            <person name="Tabata S."/>
            <person name="Ida S."/>
            <person name="Kurokawa K."/>
            <person name="Ohta H."/>
        </authorList>
    </citation>
    <scope>NUCLEOTIDE SEQUENCE [LARGE SCALE GENOMIC DNA]</scope>
    <source>
        <strain evidence="1 2">NIES-2285</strain>
    </source>
</reference>
<keyword evidence="2" id="KW-1185">Reference proteome</keyword>
<sequence>MPPKRSSFGDQSSIANQSRAVCLIINEENAKTSFPSEALNMLQRMGKRIGVSSWMLMVPLTSCASYFLGPNSRVEVEGLEWKSNLIHWGFCVGPSGFGKFQAYHKISTNIDVVERLINDEIMEHVLKSVDREVYREGSAELEKLLSEISFLKVKCDGAVNFERLFQMLLKARDHSGMLLFEEAHQFFEMLDAYKKGNNDRVRALQLKGGSSWTRELVNDNNESKTCEYTHVCIGRFTQPEPLQRELSKTPNDGLMNRYQMAFPPPEFPDFSQLCIGEEEQQIIDQDNDLMQKLMYRLYWLTHSLDDDKDVTIFKLAGSARDVFGQGFDSIQKVLRELYLKDLLHKAGIISKAKGEVLQISAIFRAMNLVLDPSYPALLDHPEAFLITDEDVRQAWNFVNLTTRQRIEFENDQDVIKVCSKVLGWKQLGYPDEDANEDDDEDLEEEDDVANELTPLDQKARRLFRAFPDETIGRIEVSKKRTQGNNAQIKSVFDYISSHDDDSVHCFGSVKEMVKLSSSKQKQEVFIKMIPKTEDENIMLINNLNRIGMTLDTFLPARSRKRA</sequence>
<name>A0A1Y1I6R4_KLENI</name>
<organism evidence="1 2">
    <name type="scientific">Klebsormidium nitens</name>
    <name type="common">Green alga</name>
    <name type="synonym">Ulothrix nitens</name>
    <dbReference type="NCBI Taxonomy" id="105231"/>
    <lineage>
        <taxon>Eukaryota</taxon>
        <taxon>Viridiplantae</taxon>
        <taxon>Streptophyta</taxon>
        <taxon>Klebsormidiophyceae</taxon>
        <taxon>Klebsormidiales</taxon>
        <taxon>Klebsormidiaceae</taxon>
        <taxon>Klebsormidium</taxon>
    </lineage>
</organism>
<dbReference type="Pfam" id="PF13148">
    <property type="entry name" value="DUF3987"/>
    <property type="match status" value="1"/>
</dbReference>
<accession>A0A1Y1I6R4</accession>
<dbReference type="Proteomes" id="UP000054558">
    <property type="component" value="Unassembled WGS sequence"/>
</dbReference>
<dbReference type="EMBL" id="DF237137">
    <property type="protein sequence ID" value="GAQ84426.1"/>
    <property type="molecule type" value="Genomic_DNA"/>
</dbReference>
<dbReference type="AlphaFoldDB" id="A0A1Y1I6R4"/>
<protein>
    <submittedName>
        <fullName evidence="1">Uncharacterized protein</fullName>
    </submittedName>
</protein>